<protein>
    <submittedName>
        <fullName evidence="7">Uncharacterized protein</fullName>
    </submittedName>
</protein>
<dbReference type="Proteomes" id="UP000887565">
    <property type="component" value="Unplaced"/>
</dbReference>
<accession>A0A915IXR8</accession>
<proteinExistence type="inferred from homology"/>
<keyword evidence="6" id="KW-1185">Reference proteome</keyword>
<dbReference type="PANTHER" id="PTHR10507:SF0">
    <property type="entry name" value="CELL DIVISION CONTROL PROTEIN 45 HOMOLOG"/>
    <property type="match status" value="1"/>
</dbReference>
<dbReference type="WBParaSite" id="nRc.2.0.1.t18628-RA">
    <property type="protein sequence ID" value="nRc.2.0.1.t18628-RA"/>
    <property type="gene ID" value="nRc.2.0.1.g18628"/>
</dbReference>
<dbReference type="GO" id="GO:0000727">
    <property type="term" value="P:double-strand break repair via break-induced replication"/>
    <property type="evidence" value="ECO:0007669"/>
    <property type="project" value="TreeGrafter"/>
</dbReference>
<dbReference type="GO" id="GO:0006270">
    <property type="term" value="P:DNA replication initiation"/>
    <property type="evidence" value="ECO:0007669"/>
    <property type="project" value="InterPro"/>
</dbReference>
<sequence length="136" mass="15642">LPLVQCKQRFTANDTQLRKEAKETIQNNVDKYNLLELIYGSFSCQSTYSHRFSASDVAHSITAVLRFRKSAHQNSNILQENFMWALDSLSREHHTHIYEGIELYKLFLKVLMEEVQTLLTTGHVIPSASVLQCVLT</sequence>
<keyword evidence="5" id="KW-0131">Cell cycle</keyword>
<reference evidence="7" key="1">
    <citation type="submission" date="2022-11" db="UniProtKB">
        <authorList>
            <consortium name="WormBaseParasite"/>
        </authorList>
    </citation>
    <scope>IDENTIFICATION</scope>
</reference>
<evidence type="ECO:0000256" key="3">
    <source>
        <dbReference type="ARBA" id="ARBA00022705"/>
    </source>
</evidence>
<dbReference type="GO" id="GO:1902977">
    <property type="term" value="P:mitotic DNA replication preinitiation complex assembly"/>
    <property type="evidence" value="ECO:0007669"/>
    <property type="project" value="TreeGrafter"/>
</dbReference>
<evidence type="ECO:0000256" key="2">
    <source>
        <dbReference type="ARBA" id="ARBA00010727"/>
    </source>
</evidence>
<dbReference type="PANTHER" id="PTHR10507">
    <property type="entry name" value="CDC45-RELATED PROTEIN"/>
    <property type="match status" value="1"/>
</dbReference>
<name>A0A915IXR8_ROMCU</name>
<evidence type="ECO:0000256" key="4">
    <source>
        <dbReference type="ARBA" id="ARBA00023242"/>
    </source>
</evidence>
<dbReference type="GO" id="GO:0003688">
    <property type="term" value="F:DNA replication origin binding"/>
    <property type="evidence" value="ECO:0007669"/>
    <property type="project" value="TreeGrafter"/>
</dbReference>
<keyword evidence="4" id="KW-0539">Nucleus</keyword>
<comment type="subcellular location">
    <subcellularLocation>
        <location evidence="1">Nucleus</location>
    </subcellularLocation>
</comment>
<evidence type="ECO:0000256" key="1">
    <source>
        <dbReference type="ARBA" id="ARBA00004123"/>
    </source>
</evidence>
<evidence type="ECO:0000256" key="5">
    <source>
        <dbReference type="ARBA" id="ARBA00023306"/>
    </source>
</evidence>
<dbReference type="AlphaFoldDB" id="A0A915IXR8"/>
<dbReference type="GO" id="GO:0003697">
    <property type="term" value="F:single-stranded DNA binding"/>
    <property type="evidence" value="ECO:0007669"/>
    <property type="project" value="TreeGrafter"/>
</dbReference>
<dbReference type="GO" id="GO:0031261">
    <property type="term" value="C:DNA replication preinitiation complex"/>
    <property type="evidence" value="ECO:0007669"/>
    <property type="project" value="TreeGrafter"/>
</dbReference>
<comment type="similarity">
    <text evidence="2">Belongs to the CDC45 family.</text>
</comment>
<keyword evidence="3" id="KW-0235">DNA replication</keyword>
<organism evidence="6 7">
    <name type="scientific">Romanomermis culicivorax</name>
    <name type="common">Nematode worm</name>
    <dbReference type="NCBI Taxonomy" id="13658"/>
    <lineage>
        <taxon>Eukaryota</taxon>
        <taxon>Metazoa</taxon>
        <taxon>Ecdysozoa</taxon>
        <taxon>Nematoda</taxon>
        <taxon>Enoplea</taxon>
        <taxon>Dorylaimia</taxon>
        <taxon>Mermithida</taxon>
        <taxon>Mermithoidea</taxon>
        <taxon>Mermithidae</taxon>
        <taxon>Romanomermis</taxon>
    </lineage>
</organism>
<dbReference type="InterPro" id="IPR003874">
    <property type="entry name" value="CDC45"/>
</dbReference>
<dbReference type="Pfam" id="PF02724">
    <property type="entry name" value="CDC45"/>
    <property type="match status" value="1"/>
</dbReference>
<evidence type="ECO:0000313" key="6">
    <source>
        <dbReference type="Proteomes" id="UP000887565"/>
    </source>
</evidence>
<dbReference type="GO" id="GO:0003682">
    <property type="term" value="F:chromatin binding"/>
    <property type="evidence" value="ECO:0007669"/>
    <property type="project" value="TreeGrafter"/>
</dbReference>
<evidence type="ECO:0000313" key="7">
    <source>
        <dbReference type="WBParaSite" id="nRc.2.0.1.t18628-RA"/>
    </source>
</evidence>